<evidence type="ECO:0000313" key="2">
    <source>
        <dbReference type="EMBL" id="KAL2276983.1"/>
    </source>
</evidence>
<keyword evidence="3" id="KW-1185">Reference proteome</keyword>
<dbReference type="Proteomes" id="UP001600888">
    <property type="component" value="Unassembled WGS sequence"/>
</dbReference>
<keyword evidence="1" id="KW-0812">Transmembrane</keyword>
<reference evidence="2 3" key="1">
    <citation type="submission" date="2024-03" db="EMBL/GenBank/DDBJ databases">
        <title>A high-quality draft genome sequence of Diaporthe vaccinii, a causative agent of upright dieback and viscid rot disease in cranberry plants.</title>
        <authorList>
            <person name="Sarrasin M."/>
            <person name="Lang B.F."/>
            <person name="Burger G."/>
        </authorList>
    </citation>
    <scope>NUCLEOTIDE SEQUENCE [LARGE SCALE GENOMIC DNA]</scope>
    <source>
        <strain evidence="2 3">IS7</strain>
    </source>
</reference>
<keyword evidence="1" id="KW-0472">Membrane</keyword>
<proteinExistence type="predicted"/>
<evidence type="ECO:0000313" key="3">
    <source>
        <dbReference type="Proteomes" id="UP001600888"/>
    </source>
</evidence>
<feature type="transmembrane region" description="Helical" evidence="1">
    <location>
        <begin position="12"/>
        <end position="32"/>
    </location>
</feature>
<sequence>MQVVSVIDVDVAIVTLILFTSMWFVHNISLCFSADCAIHKYQLVKEHSTFTTLKFSNMAGLKVRFQRKGQYFISLDDPKRRYKDAQNPIWSAGRAPFACSISLPSRQSAFWRMGKCPDSCASTRGWPSLVLPSG</sequence>
<protein>
    <submittedName>
        <fullName evidence="2">Uncharacterized protein</fullName>
    </submittedName>
</protein>
<accession>A0ABR4E3J5</accession>
<evidence type="ECO:0000256" key="1">
    <source>
        <dbReference type="SAM" id="Phobius"/>
    </source>
</evidence>
<comment type="caution">
    <text evidence="2">The sequence shown here is derived from an EMBL/GenBank/DDBJ whole genome shotgun (WGS) entry which is preliminary data.</text>
</comment>
<dbReference type="EMBL" id="JBAWTH010000105">
    <property type="protein sequence ID" value="KAL2276983.1"/>
    <property type="molecule type" value="Genomic_DNA"/>
</dbReference>
<gene>
    <name evidence="2" type="ORF">FJTKL_00292</name>
</gene>
<name>A0ABR4E3J5_9PEZI</name>
<organism evidence="2 3">
    <name type="scientific">Diaporthe vaccinii</name>
    <dbReference type="NCBI Taxonomy" id="105482"/>
    <lineage>
        <taxon>Eukaryota</taxon>
        <taxon>Fungi</taxon>
        <taxon>Dikarya</taxon>
        <taxon>Ascomycota</taxon>
        <taxon>Pezizomycotina</taxon>
        <taxon>Sordariomycetes</taxon>
        <taxon>Sordariomycetidae</taxon>
        <taxon>Diaporthales</taxon>
        <taxon>Diaporthaceae</taxon>
        <taxon>Diaporthe</taxon>
        <taxon>Diaporthe eres species complex</taxon>
    </lineage>
</organism>
<keyword evidence="1" id="KW-1133">Transmembrane helix</keyword>